<evidence type="ECO:0000313" key="9">
    <source>
        <dbReference type="Proteomes" id="UP000199513"/>
    </source>
</evidence>
<comment type="cofactor">
    <cofactor evidence="1">
        <name>Mn(2+)</name>
        <dbReference type="ChEBI" id="CHEBI:29035"/>
    </cofactor>
</comment>
<dbReference type="SUPFAM" id="SSF55811">
    <property type="entry name" value="Nudix"/>
    <property type="match status" value="1"/>
</dbReference>
<dbReference type="Proteomes" id="UP000199513">
    <property type="component" value="Unassembled WGS sequence"/>
</dbReference>
<evidence type="ECO:0000256" key="4">
    <source>
        <dbReference type="ARBA" id="ARBA00022801"/>
    </source>
</evidence>
<dbReference type="InterPro" id="IPR000086">
    <property type="entry name" value="NUDIX_hydrolase_dom"/>
</dbReference>
<protein>
    <submittedName>
        <fullName evidence="8">NUDIX domain-containing protein</fullName>
    </submittedName>
</protein>
<keyword evidence="3" id="KW-0479">Metal-binding</keyword>
<feature type="domain" description="Nudix hydrolase" evidence="7">
    <location>
        <begin position="28"/>
        <end position="162"/>
    </location>
</feature>
<dbReference type="STRING" id="1003.SAMN04488541_101758"/>
<reference evidence="9" key="1">
    <citation type="submission" date="2016-10" db="EMBL/GenBank/DDBJ databases">
        <authorList>
            <person name="Varghese N."/>
            <person name="Submissions S."/>
        </authorList>
    </citation>
    <scope>NUCLEOTIDE SEQUENCE [LARGE SCALE GENOMIC DNA]</scope>
    <source>
        <strain>GEY</strain>
        <strain evidence="9">DSM 9560</strain>
    </source>
</reference>
<dbReference type="RefSeq" id="WP_091544992.1">
    <property type="nucleotide sequence ID" value="NZ_FONY01000017.1"/>
</dbReference>
<evidence type="ECO:0000256" key="5">
    <source>
        <dbReference type="ARBA" id="ARBA00022842"/>
    </source>
</evidence>
<dbReference type="AlphaFoldDB" id="A0A1I2GB75"/>
<sequence>MSLELINKIKERLPLLEDVTSNTFGNTPRLASVMLALYHIDNELYLPFIVRPNYDGVHSGQVAFPGGKMEETDPSAVHTAIRETYEEIGVVVAPEQVIGTMPKIYVVPSNMLVTPVIAYLDSKPELVIDHNEVAKVLEIKVSDLLNPDNHSKRQVIMPNNIKMNFPSFLVQGEEIWGATARMLSEFFKLIR</sequence>
<dbReference type="EMBL" id="FONY01000017">
    <property type="protein sequence ID" value="SFF14230.1"/>
    <property type="molecule type" value="Genomic_DNA"/>
</dbReference>
<evidence type="ECO:0000256" key="3">
    <source>
        <dbReference type="ARBA" id="ARBA00022723"/>
    </source>
</evidence>
<comment type="cofactor">
    <cofactor evidence="2">
        <name>Mg(2+)</name>
        <dbReference type="ChEBI" id="CHEBI:18420"/>
    </cofactor>
</comment>
<dbReference type="CDD" id="cd03426">
    <property type="entry name" value="NUDIX_CoAse_Nudt7"/>
    <property type="match status" value="1"/>
</dbReference>
<evidence type="ECO:0000256" key="2">
    <source>
        <dbReference type="ARBA" id="ARBA00001946"/>
    </source>
</evidence>
<evidence type="ECO:0000313" key="8">
    <source>
        <dbReference type="EMBL" id="SFF14230.1"/>
    </source>
</evidence>
<dbReference type="OrthoDB" id="9802805at2"/>
<dbReference type="GO" id="GO:0010945">
    <property type="term" value="F:coenzyme A diphosphatase activity"/>
    <property type="evidence" value="ECO:0007669"/>
    <property type="project" value="InterPro"/>
</dbReference>
<name>A0A1I2GB75_9BACT</name>
<keyword evidence="5" id="KW-0460">Magnesium</keyword>
<proteinExistence type="predicted"/>
<dbReference type="PANTHER" id="PTHR12992">
    <property type="entry name" value="NUDIX HYDROLASE"/>
    <property type="match status" value="1"/>
</dbReference>
<evidence type="ECO:0000259" key="7">
    <source>
        <dbReference type="PROSITE" id="PS51462"/>
    </source>
</evidence>
<organism evidence="8 9">
    <name type="scientific">Thermoflexibacter ruber</name>
    <dbReference type="NCBI Taxonomy" id="1003"/>
    <lineage>
        <taxon>Bacteria</taxon>
        <taxon>Pseudomonadati</taxon>
        <taxon>Bacteroidota</taxon>
        <taxon>Cytophagia</taxon>
        <taxon>Cytophagales</taxon>
        <taxon>Thermoflexibacteraceae</taxon>
        <taxon>Thermoflexibacter</taxon>
    </lineage>
</organism>
<dbReference type="Pfam" id="PF00293">
    <property type="entry name" value="NUDIX"/>
    <property type="match status" value="1"/>
</dbReference>
<keyword evidence="9" id="KW-1185">Reference proteome</keyword>
<evidence type="ECO:0000256" key="6">
    <source>
        <dbReference type="ARBA" id="ARBA00023211"/>
    </source>
</evidence>
<dbReference type="InterPro" id="IPR015797">
    <property type="entry name" value="NUDIX_hydrolase-like_dom_sf"/>
</dbReference>
<gene>
    <name evidence="8" type="ORF">SAMN04488541_101758</name>
</gene>
<dbReference type="PANTHER" id="PTHR12992:SF11">
    <property type="entry name" value="MITOCHONDRIAL COENZYME A DIPHOSPHATASE NUDT8"/>
    <property type="match status" value="1"/>
</dbReference>
<dbReference type="GO" id="GO:0046872">
    <property type="term" value="F:metal ion binding"/>
    <property type="evidence" value="ECO:0007669"/>
    <property type="project" value="UniProtKB-KW"/>
</dbReference>
<accession>A0A1I2GB75</accession>
<keyword evidence="6" id="KW-0464">Manganese</keyword>
<evidence type="ECO:0000256" key="1">
    <source>
        <dbReference type="ARBA" id="ARBA00001936"/>
    </source>
</evidence>
<dbReference type="Gene3D" id="3.90.79.10">
    <property type="entry name" value="Nucleoside Triphosphate Pyrophosphohydrolase"/>
    <property type="match status" value="1"/>
</dbReference>
<keyword evidence="4" id="KW-0378">Hydrolase</keyword>
<dbReference type="InterPro" id="IPR045121">
    <property type="entry name" value="CoAse"/>
</dbReference>
<dbReference type="PROSITE" id="PS51462">
    <property type="entry name" value="NUDIX"/>
    <property type="match status" value="1"/>
</dbReference>